<keyword evidence="2" id="KW-1185">Reference proteome</keyword>
<gene>
    <name evidence="1" type="ORF">MES5069_680037</name>
</gene>
<protein>
    <submittedName>
        <fullName evidence="1">Uncharacterized protein</fullName>
    </submittedName>
</protein>
<sequence>MGQPVRFQEFDYNRNQTFNLVGSFYSLGTQPFSNDALSLKFTGGVRLGHES</sequence>
<accession>A0ABM9EG50</accession>
<dbReference type="EMBL" id="CAKXZT010000166">
    <property type="protein sequence ID" value="CAH2408327.1"/>
    <property type="molecule type" value="Genomic_DNA"/>
</dbReference>
<organism evidence="1 2">
    <name type="scientific">Mesorhizobium escarrei</name>
    <dbReference type="NCBI Taxonomy" id="666018"/>
    <lineage>
        <taxon>Bacteria</taxon>
        <taxon>Pseudomonadati</taxon>
        <taxon>Pseudomonadota</taxon>
        <taxon>Alphaproteobacteria</taxon>
        <taxon>Hyphomicrobiales</taxon>
        <taxon>Phyllobacteriaceae</taxon>
        <taxon>Mesorhizobium</taxon>
    </lineage>
</organism>
<reference evidence="1 2" key="1">
    <citation type="submission" date="2022-03" db="EMBL/GenBank/DDBJ databases">
        <authorList>
            <person name="Brunel B."/>
        </authorList>
    </citation>
    <scope>NUCLEOTIDE SEQUENCE [LARGE SCALE GENOMIC DNA]</scope>
    <source>
        <strain evidence="1">STM5069sample</strain>
    </source>
</reference>
<evidence type="ECO:0000313" key="1">
    <source>
        <dbReference type="EMBL" id="CAH2408327.1"/>
    </source>
</evidence>
<proteinExistence type="predicted"/>
<comment type="caution">
    <text evidence="1">The sequence shown here is derived from an EMBL/GenBank/DDBJ whole genome shotgun (WGS) entry which is preliminary data.</text>
</comment>
<name>A0ABM9EG50_9HYPH</name>
<evidence type="ECO:0000313" key="2">
    <source>
        <dbReference type="Proteomes" id="UP001153050"/>
    </source>
</evidence>
<dbReference type="Proteomes" id="UP001153050">
    <property type="component" value="Unassembled WGS sequence"/>
</dbReference>